<keyword evidence="9" id="KW-1185">Reference proteome</keyword>
<dbReference type="PANTHER" id="PTHR10996:SF178">
    <property type="entry name" value="2-HYDROXYACID DEHYDROGENASE YGL185C-RELATED"/>
    <property type="match status" value="1"/>
</dbReference>
<dbReference type="Gene3D" id="3.40.50.720">
    <property type="entry name" value="NAD(P)-binding Rossmann-like Domain"/>
    <property type="match status" value="2"/>
</dbReference>
<dbReference type="InterPro" id="IPR036291">
    <property type="entry name" value="NAD(P)-bd_dom_sf"/>
</dbReference>
<dbReference type="OrthoDB" id="9770208at2"/>
<organism evidence="8 9">
    <name type="scientific">Alcanivorax nanhaiticus</name>
    <dbReference type="NCBI Taxonomy" id="1177154"/>
    <lineage>
        <taxon>Bacteria</taxon>
        <taxon>Pseudomonadati</taxon>
        <taxon>Pseudomonadota</taxon>
        <taxon>Gammaproteobacteria</taxon>
        <taxon>Oceanospirillales</taxon>
        <taxon>Alcanivoracaceae</taxon>
        <taxon>Alcanivorax</taxon>
    </lineage>
</organism>
<evidence type="ECO:0000256" key="3">
    <source>
        <dbReference type="ARBA" id="ARBA00023027"/>
    </source>
</evidence>
<dbReference type="GO" id="GO:0051287">
    <property type="term" value="F:NAD binding"/>
    <property type="evidence" value="ECO:0007669"/>
    <property type="project" value="InterPro"/>
</dbReference>
<dbReference type="AlphaFoldDB" id="A0A095SF87"/>
<feature type="binding site" evidence="5">
    <location>
        <position position="145"/>
    </location>
    <ligand>
        <name>NAD(+)</name>
        <dbReference type="ChEBI" id="CHEBI:57540"/>
    </ligand>
</feature>
<dbReference type="PANTHER" id="PTHR10996">
    <property type="entry name" value="2-HYDROXYACID DEHYDROGENASE-RELATED"/>
    <property type="match status" value="1"/>
</dbReference>
<dbReference type="SUPFAM" id="SSF51735">
    <property type="entry name" value="NAD(P)-binding Rossmann-fold domains"/>
    <property type="match status" value="1"/>
</dbReference>
<evidence type="ECO:0000259" key="6">
    <source>
        <dbReference type="Pfam" id="PF00389"/>
    </source>
</evidence>
<feature type="binding site" evidence="5">
    <location>
        <position position="257"/>
    </location>
    <ligand>
        <name>NAD(+)</name>
        <dbReference type="ChEBI" id="CHEBI:57540"/>
    </ligand>
</feature>
<feature type="active site" description="Proton donor" evidence="5">
    <location>
        <position position="254"/>
    </location>
</feature>
<comment type="similarity">
    <text evidence="5">Belongs to the D-isomer specific 2-hydroxyacid dehydrogenase family. PdxB subfamily.</text>
</comment>
<evidence type="ECO:0000313" key="8">
    <source>
        <dbReference type="EMBL" id="KGD63212.1"/>
    </source>
</evidence>
<protein>
    <recommendedName>
        <fullName evidence="5">Erythronate-4-phosphate dehydrogenase</fullName>
        <ecNumber evidence="5">1.1.1.290</ecNumber>
    </recommendedName>
</protein>
<dbReference type="InterPro" id="IPR029752">
    <property type="entry name" value="D-isomer_DH_CS1"/>
</dbReference>
<dbReference type="GO" id="GO:0005829">
    <property type="term" value="C:cytosol"/>
    <property type="evidence" value="ECO:0007669"/>
    <property type="project" value="TreeGrafter"/>
</dbReference>
<evidence type="ECO:0000256" key="2">
    <source>
        <dbReference type="ARBA" id="ARBA00023002"/>
    </source>
</evidence>
<comment type="subunit">
    <text evidence="5">Homodimer.</text>
</comment>
<evidence type="ECO:0000259" key="7">
    <source>
        <dbReference type="Pfam" id="PF02826"/>
    </source>
</evidence>
<keyword evidence="2 5" id="KW-0560">Oxidoreductase</keyword>
<gene>
    <name evidence="5" type="primary">pdxB</name>
    <name evidence="8" type="ORF">Y5S_03487</name>
</gene>
<comment type="function">
    <text evidence="5">Catalyzes the oxidation of erythronate-4-phosphate to 3-hydroxy-2-oxo-4-phosphonooxybutanoate.</text>
</comment>
<dbReference type="InterPro" id="IPR050223">
    <property type="entry name" value="D-isomer_2-hydroxyacid_DH"/>
</dbReference>
<dbReference type="CDD" id="cd12158">
    <property type="entry name" value="ErythrP_dh"/>
    <property type="match status" value="1"/>
</dbReference>
<feature type="active site" evidence="5">
    <location>
        <position position="208"/>
    </location>
</feature>
<name>A0A095SF87_9GAMM</name>
<dbReference type="InterPro" id="IPR038251">
    <property type="entry name" value="PdxB_dimer_sf"/>
</dbReference>
<dbReference type="RefSeq" id="WP_035234932.1">
    <property type="nucleotide sequence ID" value="NZ_ARXV01000020.1"/>
</dbReference>
<dbReference type="GO" id="GO:0008615">
    <property type="term" value="P:pyridoxine biosynthetic process"/>
    <property type="evidence" value="ECO:0007669"/>
    <property type="project" value="UniProtKB-UniRule"/>
</dbReference>
<proteinExistence type="inferred from homology"/>
<dbReference type="EC" id="1.1.1.290" evidence="5"/>
<sequence>MKIVADANMPGLELFAAHGQVVPVDGRQMNPSTVADADVLLVRSVTRVNAELLADSPVRFVGSATIGTDHVDQQWLQETQRAFAHAPGCNARAVAEYVLQALLLVCQKQGRAASSLSIGVVGMGNVGRRVAQWMQALGMTVRACDPPLAEQGVDVGYRLESIDALLDCDVLTLHVPLTDTGPAATRHLLHHERLAAMGANRILINTCRGPVVDNRALESLLREGKGPASVLDVWEEEPHVPGDLLDRVMWGSPHIAGYSVQGKENGTRMVYDAFCKWRGIVAPEGQKATALGVLAQDVQDERDLLSLLQTAYRLPDDYSRLQESLNEENSAAAFDQLRKRYPLRQEMHRWLWQGSAAVPFRPILDALFAPG</sequence>
<feature type="binding site" evidence="5">
    <location>
        <position position="232"/>
    </location>
    <ligand>
        <name>NAD(+)</name>
        <dbReference type="ChEBI" id="CHEBI:57540"/>
    </ligand>
</feature>
<comment type="subcellular location">
    <subcellularLocation>
        <location evidence="5">Cytoplasm</location>
    </subcellularLocation>
</comment>
<dbReference type="eggNOG" id="COG0111">
    <property type="taxonomic scope" value="Bacteria"/>
</dbReference>
<keyword evidence="4 5" id="KW-0664">Pyridoxine biosynthesis</keyword>
<dbReference type="PATRIC" id="fig|1177154.3.peg.3495"/>
<dbReference type="Gene3D" id="3.30.1370.170">
    <property type="match status" value="1"/>
</dbReference>
<dbReference type="InterPro" id="IPR006140">
    <property type="entry name" value="D-isomer_DH_NAD-bd"/>
</dbReference>
<evidence type="ECO:0000313" key="9">
    <source>
        <dbReference type="Proteomes" id="UP000029444"/>
    </source>
</evidence>
<comment type="caution">
    <text evidence="5">Lacks conserved residue(s) required for the propagation of feature annotation.</text>
</comment>
<dbReference type="InterPro" id="IPR020921">
    <property type="entry name" value="Erythronate-4-P_DHase"/>
</dbReference>
<dbReference type="GO" id="GO:0033711">
    <property type="term" value="F:4-phosphoerythronate dehydrogenase activity"/>
    <property type="evidence" value="ECO:0007669"/>
    <property type="project" value="UniProtKB-EC"/>
</dbReference>
<reference evidence="8 9" key="1">
    <citation type="submission" date="2012-09" db="EMBL/GenBank/DDBJ databases">
        <title>Genome Sequence of alkane-degrading Bacterium Alcanivorax sp. 19-m-6.</title>
        <authorList>
            <person name="Lai Q."/>
            <person name="Shao Z."/>
        </authorList>
    </citation>
    <scope>NUCLEOTIDE SEQUENCE [LARGE SCALE GENOMIC DNA]</scope>
    <source>
        <strain evidence="8 9">19-m-6</strain>
    </source>
</reference>
<dbReference type="EMBL" id="ARXV01000020">
    <property type="protein sequence ID" value="KGD63212.1"/>
    <property type="molecule type" value="Genomic_DNA"/>
</dbReference>
<evidence type="ECO:0000256" key="5">
    <source>
        <dbReference type="HAMAP-Rule" id="MF_01825"/>
    </source>
</evidence>
<comment type="pathway">
    <text evidence="5">Cofactor biosynthesis; pyridoxine 5'-phosphate biosynthesis; pyridoxine 5'-phosphate from D-erythrose 4-phosphate: step 2/5.</text>
</comment>
<dbReference type="Pfam" id="PF02826">
    <property type="entry name" value="2-Hacid_dh_C"/>
    <property type="match status" value="1"/>
</dbReference>
<feature type="binding site" evidence="5">
    <location>
        <position position="258"/>
    </location>
    <ligand>
        <name>substrate</name>
    </ligand>
</feature>
<dbReference type="STRING" id="1177154.Y5S_03487"/>
<feature type="binding site" evidence="5">
    <location>
        <position position="44"/>
    </location>
    <ligand>
        <name>substrate</name>
    </ligand>
</feature>
<dbReference type="Pfam" id="PF00389">
    <property type="entry name" value="2-Hacid_dh"/>
    <property type="match status" value="1"/>
</dbReference>
<comment type="caution">
    <text evidence="8">The sequence shown here is derived from an EMBL/GenBank/DDBJ whole genome shotgun (WGS) entry which is preliminary data.</text>
</comment>
<dbReference type="PROSITE" id="PS00065">
    <property type="entry name" value="D_2_HYDROXYACID_DH_1"/>
    <property type="match status" value="1"/>
</dbReference>
<feature type="binding site" evidence="5">
    <location>
        <position position="65"/>
    </location>
    <ligand>
        <name>substrate</name>
    </ligand>
</feature>
<dbReference type="GO" id="GO:0016618">
    <property type="term" value="F:hydroxypyruvate reductase [NAD(P)H] activity"/>
    <property type="evidence" value="ECO:0007669"/>
    <property type="project" value="TreeGrafter"/>
</dbReference>
<dbReference type="GO" id="GO:0030267">
    <property type="term" value="F:glyoxylate reductase (NADPH) activity"/>
    <property type="evidence" value="ECO:0007669"/>
    <property type="project" value="TreeGrafter"/>
</dbReference>
<dbReference type="SUPFAM" id="SSF52283">
    <property type="entry name" value="Formate/glycerate dehydrogenase catalytic domain-like"/>
    <property type="match status" value="1"/>
</dbReference>
<dbReference type="InterPro" id="IPR006139">
    <property type="entry name" value="D-isomer_2_OHA_DH_cat_dom"/>
</dbReference>
<keyword evidence="1 5" id="KW-0963">Cytoplasm</keyword>
<keyword evidence="3 5" id="KW-0520">NAD</keyword>
<dbReference type="Proteomes" id="UP000029444">
    <property type="component" value="Unassembled WGS sequence"/>
</dbReference>
<feature type="domain" description="D-isomer specific 2-hydroxyacid dehydrogenase catalytic" evidence="6">
    <location>
        <begin position="30"/>
        <end position="277"/>
    </location>
</feature>
<dbReference type="UniPathway" id="UPA00244">
    <property type="reaction ID" value="UER00310"/>
</dbReference>
<dbReference type="HAMAP" id="MF_01825">
    <property type="entry name" value="PdxB"/>
    <property type="match status" value="1"/>
</dbReference>
<evidence type="ECO:0000256" key="1">
    <source>
        <dbReference type="ARBA" id="ARBA00022490"/>
    </source>
</evidence>
<feature type="active site" evidence="5">
    <location>
        <position position="237"/>
    </location>
</feature>
<accession>A0A095SF87</accession>
<comment type="catalytic activity">
    <reaction evidence="5">
        <text>4-phospho-D-erythronate + NAD(+) = (R)-3-hydroxy-2-oxo-4-phosphooxybutanoate + NADH + H(+)</text>
        <dbReference type="Rhea" id="RHEA:18829"/>
        <dbReference type="ChEBI" id="CHEBI:15378"/>
        <dbReference type="ChEBI" id="CHEBI:57540"/>
        <dbReference type="ChEBI" id="CHEBI:57945"/>
        <dbReference type="ChEBI" id="CHEBI:58538"/>
        <dbReference type="ChEBI" id="CHEBI:58766"/>
        <dbReference type="EC" id="1.1.1.290"/>
    </reaction>
</comment>
<feature type="domain" description="D-isomer specific 2-hydroxyacid dehydrogenase NAD-binding" evidence="7">
    <location>
        <begin position="109"/>
        <end position="255"/>
    </location>
</feature>
<evidence type="ECO:0000256" key="4">
    <source>
        <dbReference type="ARBA" id="ARBA00023096"/>
    </source>
</evidence>